<reference evidence="5" key="2">
    <citation type="submission" date="2025-05" db="UniProtKB">
        <authorList>
            <consortium name="EnsemblMetazoa"/>
        </authorList>
    </citation>
    <scope>IDENTIFICATION</scope>
    <source>
        <strain evidence="5">Foshan</strain>
    </source>
</reference>
<feature type="compositionally biased region" description="Low complexity" evidence="4">
    <location>
        <begin position="1660"/>
        <end position="1677"/>
    </location>
</feature>
<feature type="compositionally biased region" description="Basic and acidic residues" evidence="4">
    <location>
        <begin position="865"/>
        <end position="879"/>
    </location>
</feature>
<evidence type="ECO:0000313" key="5">
    <source>
        <dbReference type="EnsemblMetazoa" id="AALFPA23_002951.P3061"/>
    </source>
</evidence>
<dbReference type="EnsemblMetazoa" id="AALFPA23_002951.R3061">
    <property type="protein sequence ID" value="AALFPA23_002951.P3061"/>
    <property type="gene ID" value="AALFPA23_002951"/>
</dbReference>
<dbReference type="PANTHER" id="PTHR24161">
    <property type="entry name" value="ANK_REP_REGION DOMAIN-CONTAINING PROTEIN-RELATED"/>
    <property type="match status" value="1"/>
</dbReference>
<feature type="compositionally biased region" description="Basic and acidic residues" evidence="4">
    <location>
        <begin position="1343"/>
        <end position="1359"/>
    </location>
</feature>
<evidence type="ECO:0000256" key="4">
    <source>
        <dbReference type="SAM" id="MobiDB-lite"/>
    </source>
</evidence>
<feature type="compositionally biased region" description="Acidic residues" evidence="4">
    <location>
        <begin position="1237"/>
        <end position="1248"/>
    </location>
</feature>
<feature type="compositionally biased region" description="Polar residues" evidence="4">
    <location>
        <begin position="1678"/>
        <end position="1688"/>
    </location>
</feature>
<feature type="compositionally biased region" description="Basic and acidic residues" evidence="4">
    <location>
        <begin position="1001"/>
        <end position="1012"/>
    </location>
</feature>
<feature type="compositionally biased region" description="Basic and acidic residues" evidence="4">
    <location>
        <begin position="1074"/>
        <end position="1086"/>
    </location>
</feature>
<evidence type="ECO:0000313" key="6">
    <source>
        <dbReference type="Proteomes" id="UP000069940"/>
    </source>
</evidence>
<feature type="repeat" description="ANK" evidence="3">
    <location>
        <begin position="265"/>
        <end position="297"/>
    </location>
</feature>
<protein>
    <submittedName>
        <fullName evidence="5">Uncharacterized protein</fullName>
    </submittedName>
</protein>
<feature type="region of interest" description="Disordered" evidence="4">
    <location>
        <begin position="656"/>
        <end position="687"/>
    </location>
</feature>
<proteinExistence type="predicted"/>
<feature type="compositionally biased region" description="Pro residues" evidence="4">
    <location>
        <begin position="1058"/>
        <end position="1071"/>
    </location>
</feature>
<dbReference type="PRINTS" id="PR01415">
    <property type="entry name" value="ANKYRIN"/>
</dbReference>
<feature type="compositionally biased region" description="Polar residues" evidence="4">
    <location>
        <begin position="1314"/>
        <end position="1333"/>
    </location>
</feature>
<feature type="repeat" description="ANK" evidence="3">
    <location>
        <begin position="547"/>
        <end position="579"/>
    </location>
</feature>
<feature type="region of interest" description="Disordered" evidence="4">
    <location>
        <begin position="752"/>
        <end position="1362"/>
    </location>
</feature>
<organism evidence="5 6">
    <name type="scientific">Aedes albopictus</name>
    <name type="common">Asian tiger mosquito</name>
    <name type="synonym">Stegomyia albopicta</name>
    <dbReference type="NCBI Taxonomy" id="7160"/>
    <lineage>
        <taxon>Eukaryota</taxon>
        <taxon>Metazoa</taxon>
        <taxon>Ecdysozoa</taxon>
        <taxon>Arthropoda</taxon>
        <taxon>Hexapoda</taxon>
        <taxon>Insecta</taxon>
        <taxon>Pterygota</taxon>
        <taxon>Neoptera</taxon>
        <taxon>Endopterygota</taxon>
        <taxon>Diptera</taxon>
        <taxon>Nematocera</taxon>
        <taxon>Culicoidea</taxon>
        <taxon>Culicidae</taxon>
        <taxon>Culicinae</taxon>
        <taxon>Aedini</taxon>
        <taxon>Aedes</taxon>
        <taxon>Stegomyia</taxon>
    </lineage>
</organism>
<dbReference type="SUPFAM" id="SSF48403">
    <property type="entry name" value="Ankyrin repeat"/>
    <property type="match status" value="1"/>
</dbReference>
<keyword evidence="6" id="KW-1185">Reference proteome</keyword>
<keyword evidence="1" id="KW-0677">Repeat</keyword>
<dbReference type="InterPro" id="IPR036770">
    <property type="entry name" value="Ankyrin_rpt-contain_sf"/>
</dbReference>
<feature type="compositionally biased region" description="Basic and acidic residues" evidence="4">
    <location>
        <begin position="1031"/>
        <end position="1042"/>
    </location>
</feature>
<feature type="compositionally biased region" description="Low complexity" evidence="4">
    <location>
        <begin position="726"/>
        <end position="736"/>
    </location>
</feature>
<dbReference type="PANTHER" id="PTHR24161:SF85">
    <property type="entry name" value="PALMITOYLTRANSFERASE HIP14"/>
    <property type="match status" value="1"/>
</dbReference>
<dbReference type="Pfam" id="PF12796">
    <property type="entry name" value="Ank_2"/>
    <property type="match status" value="3"/>
</dbReference>
<dbReference type="PROSITE" id="PS50297">
    <property type="entry name" value="ANK_REP_REGION"/>
    <property type="match status" value="6"/>
</dbReference>
<feature type="region of interest" description="Disordered" evidence="4">
    <location>
        <begin position="1603"/>
        <end position="1729"/>
    </location>
</feature>
<feature type="repeat" description="ANK" evidence="3">
    <location>
        <begin position="380"/>
        <end position="412"/>
    </location>
</feature>
<feature type="compositionally biased region" description="Low complexity" evidence="4">
    <location>
        <begin position="1696"/>
        <end position="1708"/>
    </location>
</feature>
<name>A0ABM1XUE3_AEDAL</name>
<dbReference type="Gene3D" id="1.25.40.20">
    <property type="entry name" value="Ankyrin repeat-containing domain"/>
    <property type="match status" value="2"/>
</dbReference>
<feature type="compositionally biased region" description="Low complexity" evidence="4">
    <location>
        <begin position="1605"/>
        <end position="1628"/>
    </location>
</feature>
<feature type="repeat" description="ANK" evidence="3">
    <location>
        <begin position="413"/>
        <end position="446"/>
    </location>
</feature>
<feature type="compositionally biased region" description="Basic and acidic residues" evidence="4">
    <location>
        <begin position="761"/>
        <end position="813"/>
    </location>
</feature>
<dbReference type="PROSITE" id="PS50088">
    <property type="entry name" value="ANK_REPEAT"/>
    <property type="match status" value="6"/>
</dbReference>
<keyword evidence="2 3" id="KW-0040">ANK repeat</keyword>
<feature type="compositionally biased region" description="Basic and acidic residues" evidence="4">
    <location>
        <begin position="1095"/>
        <end position="1104"/>
    </location>
</feature>
<sequence>MEAKSKQRTSTVLPQPTSTGQPHHQLLHSPPLKPPAAAGSTVAASVGKRKPSSLANRDQQLPGKPKHTVKFREHGDQEILVVTVEPPSTPTTTVSPRPSSSACQLPALTTPTSESSDRPGTATSAQHHRGTPYPGKSKSSATGDLRRQEKANTTVEHSRRSQSAARRKASPSSEGQASSVVVADRPGRRQHGQRLAEGCTTLMYACQQGLTEEIVKELREKPDVVHRRDRNNRGALHYASSSRDIVAAASVAMVAPELIEQADEDGFTPLHLAVIQGNLQLVNLLLANGADVNALDNEGHSVVHWATVCGEVEALRVVLSAGADVSTPDINGGSPLHYAAQMCGANYEGKTARASAKLALEILGTLLNHPDTSVEVEDKDGRQPLLWAASAGSAKAVLALIKAGAQVESADKDGLTALHCAASRGHTECIDTLINLCGAHTDQIDSNGCTALHYSVTLGHADATSLLLKLDADPNRQDRKGRTPAHCGCAKGQMETVKILHMKKGNLWLRNAKGDFPVHDAASSGRRQLVQWLLQMKPKHINTPSNDGRTLLHIAAGHDNVDMCKLLLESGAEMNHLYRPAKGSPMTPLDYALAKGFRSTAKFLQMQGGLPANKLRMSSRQQKILPDIDKVEPLKLTEKEELIDLKTSKRYVVYMNSNSESESQEDRSHRKSRHKRKGGHRSRRTSSCSDTVFLYREGGADISRSRSNVELNRTQHHHHRHHHRSNSSSSASSSETSSDECCKHIKRKHKCYKKCSSKSTRSKDRSHRERDRDREKEPKEPKEYEFMYAEQRETGKPRKPGERMGRIVLKEVHSGSSENESPEGDRRGSTLRLGGKSGPLLTVPPEVMGILDEQSLPKTPPKAEFNIRKESDTKSDGKSSDTSVKKVKKGKGNGKKGKASGKAHGKKTDSPSEEESKDKQKIVTEAVVHPVPETMVKSTEDDGAATDATYTIDQKTKSDNEGFSESETTDKTKGKGKDKPETIMEAKDETVQEVSPAVPLEVKEEVVPAPKKERPKLKSSKDSSTSRSSKSKSDSSEKEMPKQKSKPKSEATPVVAAPTPPTPPPPPPPPEPEAESRVVPEPEPIVKETLIVSESSKHEEEKAVEAPAVVPEAEPAPPVTNGEAVVPQEQPVEEPKPEAEPRPEPEPEPQPEHPSVEETPTEEKSSEVEESPSKSSEDQIEQQPPEPEEPPKPEPSGDQVLPPEPPPMPKEDSPKKVSFDRERPKLRRSAESMVEHVEEEEVRTEEDAVVPLAVAAAVDQEKVDSTRSFYVSLADGEEGDEKKKRKLKKRRSKEDKLDDEAQSSKDQDSGFEPSPQSVRSKSSVFDRPTSTAAVSKRPAFTMVEERAVSSRPDGRKPGDKNAVNMTTVQQSIQRNIRRYYMERKIFQHLLELKSLQIRSTKVNESALVKRAVDDYHKSTIELGYETGSTLKRYPYSEYSFKNFELFLYDTLKSLQKRETYNFQNISEVYDEAERRSSPDVSRYERALNCTTKTHRCLHATHAYTGIPCAAYIPMMNHHTMPKLGFGPYKSSPSGVGSFFLPKILTNPTDRSCPGSSASYLAPIGSGGSASKVALELTHGSNKQIITLPSEKLDNNKRYYVTFTLNPNDSNEPNPSSSLSNSHSNTSSKSRTDPPDPGSSREPPGGTDHLLLSTGKPAEGQPHQQQQQSNTFSNSGQQRPQPGHTSDAQYSAERPQPHQQQQQQSHSSSLPAVVEEDSNLESSSGPSPSV</sequence>
<feature type="region of interest" description="Disordered" evidence="4">
    <location>
        <begin position="1"/>
        <end position="191"/>
    </location>
</feature>
<feature type="compositionally biased region" description="Basic and acidic residues" evidence="4">
    <location>
        <begin position="1133"/>
        <end position="1177"/>
    </location>
</feature>
<evidence type="ECO:0000256" key="3">
    <source>
        <dbReference type="PROSITE-ProRule" id="PRU00023"/>
    </source>
</evidence>
<feature type="repeat" description="ANK" evidence="3">
    <location>
        <begin position="447"/>
        <end position="479"/>
    </location>
</feature>
<feature type="compositionally biased region" description="Basic and acidic residues" evidence="4">
    <location>
        <begin position="1209"/>
        <end position="1236"/>
    </location>
</feature>
<reference evidence="6" key="1">
    <citation type="journal article" date="2015" name="Proc. Natl. Acad. Sci. U.S.A.">
        <title>Genome sequence of the Asian Tiger mosquito, Aedes albopictus, reveals insights into its biology, genetics, and evolution.</title>
        <authorList>
            <person name="Chen X.G."/>
            <person name="Jiang X."/>
            <person name="Gu J."/>
            <person name="Xu M."/>
            <person name="Wu Y."/>
            <person name="Deng Y."/>
            <person name="Zhang C."/>
            <person name="Bonizzoni M."/>
            <person name="Dermauw W."/>
            <person name="Vontas J."/>
            <person name="Armbruster P."/>
            <person name="Huang X."/>
            <person name="Yang Y."/>
            <person name="Zhang H."/>
            <person name="He W."/>
            <person name="Peng H."/>
            <person name="Liu Y."/>
            <person name="Wu K."/>
            <person name="Chen J."/>
            <person name="Lirakis M."/>
            <person name="Topalis P."/>
            <person name="Van Leeuwen T."/>
            <person name="Hall A.B."/>
            <person name="Jiang X."/>
            <person name="Thorpe C."/>
            <person name="Mueller R.L."/>
            <person name="Sun C."/>
            <person name="Waterhouse R.M."/>
            <person name="Yan G."/>
            <person name="Tu Z.J."/>
            <person name="Fang X."/>
            <person name="James A.A."/>
        </authorList>
    </citation>
    <scope>NUCLEOTIDE SEQUENCE [LARGE SCALE GENOMIC DNA]</scope>
    <source>
        <strain evidence="6">Foshan</strain>
    </source>
</reference>
<feature type="repeat" description="ANK" evidence="3">
    <location>
        <begin position="298"/>
        <end position="330"/>
    </location>
</feature>
<dbReference type="Proteomes" id="UP000069940">
    <property type="component" value="Unassembled WGS sequence"/>
</dbReference>
<accession>A0ABM1XUE3</accession>
<feature type="compositionally biased region" description="Basic residues" evidence="4">
    <location>
        <begin position="714"/>
        <end position="725"/>
    </location>
</feature>
<feature type="compositionally biased region" description="Polar residues" evidence="4">
    <location>
        <begin position="8"/>
        <end position="22"/>
    </location>
</feature>
<feature type="compositionally biased region" description="Low complexity" evidence="4">
    <location>
        <begin position="81"/>
        <end position="101"/>
    </location>
</feature>
<evidence type="ECO:0000256" key="2">
    <source>
        <dbReference type="ARBA" id="ARBA00023043"/>
    </source>
</evidence>
<dbReference type="InterPro" id="IPR002110">
    <property type="entry name" value="Ankyrin_rpt"/>
</dbReference>
<feature type="compositionally biased region" description="Basic and acidic residues" evidence="4">
    <location>
        <begin position="906"/>
        <end position="922"/>
    </location>
</feature>
<dbReference type="RefSeq" id="XP_062703205.1">
    <property type="nucleotide sequence ID" value="XM_062847221.1"/>
</dbReference>
<feature type="compositionally biased region" description="Basic residues" evidence="4">
    <location>
        <begin position="669"/>
        <end position="684"/>
    </location>
</feature>
<evidence type="ECO:0000256" key="1">
    <source>
        <dbReference type="ARBA" id="ARBA00022737"/>
    </source>
</evidence>
<feature type="compositionally biased region" description="Basic and acidic residues" evidence="4">
    <location>
        <begin position="968"/>
        <end position="990"/>
    </location>
</feature>
<feature type="compositionally biased region" description="Low complexity" evidence="4">
    <location>
        <begin position="1249"/>
        <end position="1258"/>
    </location>
</feature>
<dbReference type="GeneID" id="109400229"/>
<feature type="compositionally biased region" description="Low complexity" evidence="4">
    <location>
        <begin position="35"/>
        <end position="46"/>
    </location>
</feature>
<feature type="region of interest" description="Disordered" evidence="4">
    <location>
        <begin position="712"/>
        <end position="737"/>
    </location>
</feature>
<dbReference type="SMART" id="SM00248">
    <property type="entry name" value="ANK"/>
    <property type="match status" value="11"/>
</dbReference>
<feature type="compositionally biased region" description="Basic residues" evidence="4">
    <location>
        <begin position="885"/>
        <end position="905"/>
    </location>
</feature>